<dbReference type="EMBL" id="JARBHB010000001">
    <property type="protein sequence ID" value="KAJ8897609.1"/>
    <property type="molecule type" value="Genomic_DNA"/>
</dbReference>
<proteinExistence type="predicted"/>
<reference evidence="1 2" key="1">
    <citation type="submission" date="2023-02" db="EMBL/GenBank/DDBJ databases">
        <title>LHISI_Scaffold_Assembly.</title>
        <authorList>
            <person name="Stuart O.P."/>
            <person name="Cleave R."/>
            <person name="Magrath M.J.L."/>
            <person name="Mikheyev A.S."/>
        </authorList>
    </citation>
    <scope>NUCLEOTIDE SEQUENCE [LARGE SCALE GENOMIC DNA]</scope>
    <source>
        <strain evidence="1">Daus_M_001</strain>
        <tissue evidence="1">Leg muscle</tissue>
    </source>
</reference>
<accession>A0ABQ9IN31</accession>
<dbReference type="Proteomes" id="UP001159363">
    <property type="component" value="Chromosome 1"/>
</dbReference>
<evidence type="ECO:0000313" key="1">
    <source>
        <dbReference type="EMBL" id="KAJ8897609.1"/>
    </source>
</evidence>
<keyword evidence="2" id="KW-1185">Reference proteome</keyword>
<organism evidence="1 2">
    <name type="scientific">Dryococelus australis</name>
    <dbReference type="NCBI Taxonomy" id="614101"/>
    <lineage>
        <taxon>Eukaryota</taxon>
        <taxon>Metazoa</taxon>
        <taxon>Ecdysozoa</taxon>
        <taxon>Arthropoda</taxon>
        <taxon>Hexapoda</taxon>
        <taxon>Insecta</taxon>
        <taxon>Pterygota</taxon>
        <taxon>Neoptera</taxon>
        <taxon>Polyneoptera</taxon>
        <taxon>Phasmatodea</taxon>
        <taxon>Verophasmatodea</taxon>
        <taxon>Anareolatae</taxon>
        <taxon>Phasmatidae</taxon>
        <taxon>Eurycanthinae</taxon>
        <taxon>Dryococelus</taxon>
    </lineage>
</organism>
<comment type="caution">
    <text evidence="1">The sequence shown here is derived from an EMBL/GenBank/DDBJ whole genome shotgun (WGS) entry which is preliminary data.</text>
</comment>
<sequence length="498" mass="55689">MHEREDDNVLLNVCLTLLVEDGAWQWQTRCLQHGTLERTHGLHYSKSDFESRGVRDGMFVDQCSDAAVAGDLSSAQGSAGATSYLTSQLVARCQNSGLWFARQAYPGGLVLSEIKLTVKTAAHAEEEGISKKGWTFPDKGTQQKRQRAFPDKWVVSCISCERSDHEMRWASSRSIHENVTEYLTLNRRFQLIPKAFSGCGVSTKVLGRPLEFLHYVLKSARLLNPSATTSRRTTPPLTALSEAYRNFWPLFATMPLRSNITAYLMLRQLRPVDVFDSQGLSWRAMTFSRLHFDTTSISSVSTQLDELAMTQSGADRSPRVSGAMLSAVRPTTVKGHGSYVMGYALQMALLAGGHNNRRAWLPQTVTTTAANTARIDELIQGDQRRTIRDIASDVSLTNGITHDIILDKFHYRKACASRVAMEIKTESLPETASSPESPSQQLRKLVQSPVALSPLHWKHGWKACDATRPYYNKKLLFQLQEIFSHPLISNCVPELKNN</sequence>
<protein>
    <submittedName>
        <fullName evidence="1">Uncharacterized protein</fullName>
    </submittedName>
</protein>
<gene>
    <name evidence="1" type="ORF">PR048_002958</name>
</gene>
<evidence type="ECO:0000313" key="2">
    <source>
        <dbReference type="Proteomes" id="UP001159363"/>
    </source>
</evidence>
<name>A0ABQ9IN31_9NEOP</name>